<name>A0A1W0WPJ8_HYPEX</name>
<reference evidence="3" key="1">
    <citation type="submission" date="2017-01" db="EMBL/GenBank/DDBJ databases">
        <title>Comparative genomics of anhydrobiosis in the tardigrade Hypsibius dujardini.</title>
        <authorList>
            <person name="Yoshida Y."/>
            <person name="Koutsovoulos G."/>
            <person name="Laetsch D."/>
            <person name="Stevens L."/>
            <person name="Kumar S."/>
            <person name="Horikawa D."/>
            <person name="Ishino K."/>
            <person name="Komine S."/>
            <person name="Tomita M."/>
            <person name="Blaxter M."/>
            <person name="Arakawa K."/>
        </authorList>
    </citation>
    <scope>NUCLEOTIDE SEQUENCE [LARGE SCALE GENOMIC DNA]</scope>
    <source>
        <strain evidence="3">Z151</strain>
    </source>
</reference>
<feature type="transmembrane region" description="Helical" evidence="1">
    <location>
        <begin position="81"/>
        <end position="104"/>
    </location>
</feature>
<organism evidence="2 3">
    <name type="scientific">Hypsibius exemplaris</name>
    <name type="common">Freshwater tardigrade</name>
    <dbReference type="NCBI Taxonomy" id="2072580"/>
    <lineage>
        <taxon>Eukaryota</taxon>
        <taxon>Metazoa</taxon>
        <taxon>Ecdysozoa</taxon>
        <taxon>Tardigrada</taxon>
        <taxon>Eutardigrada</taxon>
        <taxon>Parachela</taxon>
        <taxon>Hypsibioidea</taxon>
        <taxon>Hypsibiidae</taxon>
        <taxon>Hypsibius</taxon>
    </lineage>
</organism>
<feature type="transmembrane region" description="Helical" evidence="1">
    <location>
        <begin position="55"/>
        <end position="75"/>
    </location>
</feature>
<dbReference type="Proteomes" id="UP000192578">
    <property type="component" value="Unassembled WGS sequence"/>
</dbReference>
<feature type="transmembrane region" description="Helical" evidence="1">
    <location>
        <begin position="13"/>
        <end position="35"/>
    </location>
</feature>
<evidence type="ECO:0000256" key="1">
    <source>
        <dbReference type="SAM" id="Phobius"/>
    </source>
</evidence>
<gene>
    <name evidence="2" type="ORF">BV898_08794</name>
</gene>
<proteinExistence type="predicted"/>
<comment type="caution">
    <text evidence="2">The sequence shown here is derived from an EMBL/GenBank/DDBJ whole genome shotgun (WGS) entry which is preliminary data.</text>
</comment>
<keyword evidence="1" id="KW-0812">Transmembrane</keyword>
<protein>
    <submittedName>
        <fullName evidence="2">Uncharacterized protein</fullName>
    </submittedName>
</protein>
<evidence type="ECO:0000313" key="2">
    <source>
        <dbReference type="EMBL" id="OQV17077.1"/>
    </source>
</evidence>
<accession>A0A1W0WPJ8</accession>
<dbReference type="EMBL" id="MTYJ01000066">
    <property type="protein sequence ID" value="OQV17077.1"/>
    <property type="molecule type" value="Genomic_DNA"/>
</dbReference>
<keyword evidence="3" id="KW-1185">Reference proteome</keyword>
<sequence length="105" mass="11741">MPTGIVHGCSLKIVMLATAAVQMIAGILGSILIIFRFQIKDLSFNYHRHPEFYNFAVLSAILFLSGQFLVCALIKSDLYLLRIWLSAEMMMLAYEAALLVLTTLT</sequence>
<keyword evidence="1" id="KW-0472">Membrane</keyword>
<evidence type="ECO:0000313" key="3">
    <source>
        <dbReference type="Proteomes" id="UP000192578"/>
    </source>
</evidence>
<dbReference type="AlphaFoldDB" id="A0A1W0WPJ8"/>
<keyword evidence="1" id="KW-1133">Transmembrane helix</keyword>